<comment type="caution">
    <text evidence="2">The sequence shown here is derived from an EMBL/GenBank/DDBJ whole genome shotgun (WGS) entry which is preliminary data.</text>
</comment>
<protein>
    <submittedName>
        <fullName evidence="2">Uncharacterized protein</fullName>
    </submittedName>
</protein>
<reference evidence="2" key="1">
    <citation type="submission" date="2020-08" db="EMBL/GenBank/DDBJ databases">
        <title>Multicomponent nature underlies the extraordinary mechanical properties of spider dragline silk.</title>
        <authorList>
            <person name="Kono N."/>
            <person name="Nakamura H."/>
            <person name="Mori M."/>
            <person name="Yoshida Y."/>
            <person name="Ohtoshi R."/>
            <person name="Malay A.D."/>
            <person name="Moran D.A.P."/>
            <person name="Tomita M."/>
            <person name="Numata K."/>
            <person name="Arakawa K."/>
        </authorList>
    </citation>
    <scope>NUCLEOTIDE SEQUENCE</scope>
</reference>
<evidence type="ECO:0000313" key="2">
    <source>
        <dbReference type="EMBL" id="GFT94048.1"/>
    </source>
</evidence>
<name>A0A8X6PWX2_NEPPI</name>
<accession>A0A8X6PWX2</accession>
<proteinExistence type="predicted"/>
<gene>
    <name evidence="2" type="ORF">NPIL_51601</name>
</gene>
<sequence length="110" mass="12386">MQSNPEDQKFLPLSVKHIFYCFVMISKNLLDPSPLTTNLSQNFTSMLKPSTGVQPLLQHFISPLSIHSFSNSLLLDLNFLQLNPPPFNFDTASVDNSNDSPTLFPPKYKS</sequence>
<feature type="compositionally biased region" description="Polar residues" evidence="1">
    <location>
        <begin position="91"/>
        <end position="101"/>
    </location>
</feature>
<dbReference type="EMBL" id="BMAW01121462">
    <property type="protein sequence ID" value="GFT94048.1"/>
    <property type="molecule type" value="Genomic_DNA"/>
</dbReference>
<keyword evidence="3" id="KW-1185">Reference proteome</keyword>
<evidence type="ECO:0000313" key="3">
    <source>
        <dbReference type="Proteomes" id="UP000887013"/>
    </source>
</evidence>
<dbReference type="Proteomes" id="UP000887013">
    <property type="component" value="Unassembled WGS sequence"/>
</dbReference>
<dbReference type="AlphaFoldDB" id="A0A8X6PWX2"/>
<evidence type="ECO:0000256" key="1">
    <source>
        <dbReference type="SAM" id="MobiDB-lite"/>
    </source>
</evidence>
<feature type="region of interest" description="Disordered" evidence="1">
    <location>
        <begin position="91"/>
        <end position="110"/>
    </location>
</feature>
<organism evidence="2 3">
    <name type="scientific">Nephila pilipes</name>
    <name type="common">Giant wood spider</name>
    <name type="synonym">Nephila maculata</name>
    <dbReference type="NCBI Taxonomy" id="299642"/>
    <lineage>
        <taxon>Eukaryota</taxon>
        <taxon>Metazoa</taxon>
        <taxon>Ecdysozoa</taxon>
        <taxon>Arthropoda</taxon>
        <taxon>Chelicerata</taxon>
        <taxon>Arachnida</taxon>
        <taxon>Araneae</taxon>
        <taxon>Araneomorphae</taxon>
        <taxon>Entelegynae</taxon>
        <taxon>Araneoidea</taxon>
        <taxon>Nephilidae</taxon>
        <taxon>Nephila</taxon>
    </lineage>
</organism>